<keyword evidence="1" id="KW-1185">Reference proteome</keyword>
<sequence length="148" mass="17037">MSINLQHAFRSFTRSLLLKTGRNFNYLTSDNNSNNNNSCNEENDITLVFIVEDGTQFLVMGKEGECLCNLANKYGFDIHDPVTCILLDPPTVYYADNMFYNNLPGPGQSKLDKELIQLRPKKQELRAEMPITKEFEHYFINCTKLNKS</sequence>
<evidence type="ECO:0000313" key="1">
    <source>
        <dbReference type="Proteomes" id="UP000887577"/>
    </source>
</evidence>
<dbReference type="WBParaSite" id="PSU_v2.g4375.t1">
    <property type="protein sequence ID" value="PSU_v2.g4375.t1"/>
    <property type="gene ID" value="PSU_v2.g4375"/>
</dbReference>
<evidence type="ECO:0000313" key="2">
    <source>
        <dbReference type="WBParaSite" id="PSU_v2.g4375.t1"/>
    </source>
</evidence>
<protein>
    <submittedName>
        <fullName evidence="2">Uncharacterized protein</fullName>
    </submittedName>
</protein>
<name>A0A914YUT2_9BILA</name>
<reference evidence="2" key="1">
    <citation type="submission" date="2022-11" db="UniProtKB">
        <authorList>
            <consortium name="WormBaseParasite"/>
        </authorList>
    </citation>
    <scope>IDENTIFICATION</scope>
</reference>
<proteinExistence type="predicted"/>
<dbReference type="Proteomes" id="UP000887577">
    <property type="component" value="Unplaced"/>
</dbReference>
<organism evidence="1 2">
    <name type="scientific">Panagrolaimus superbus</name>
    <dbReference type="NCBI Taxonomy" id="310955"/>
    <lineage>
        <taxon>Eukaryota</taxon>
        <taxon>Metazoa</taxon>
        <taxon>Ecdysozoa</taxon>
        <taxon>Nematoda</taxon>
        <taxon>Chromadorea</taxon>
        <taxon>Rhabditida</taxon>
        <taxon>Tylenchina</taxon>
        <taxon>Panagrolaimomorpha</taxon>
        <taxon>Panagrolaimoidea</taxon>
        <taxon>Panagrolaimidae</taxon>
        <taxon>Panagrolaimus</taxon>
    </lineage>
</organism>
<accession>A0A914YUT2</accession>
<dbReference type="AlphaFoldDB" id="A0A914YUT2"/>